<dbReference type="AlphaFoldDB" id="A0A224YE37"/>
<organism evidence="1">
    <name type="scientific">Rhipicephalus zambeziensis</name>
    <dbReference type="NCBI Taxonomy" id="60191"/>
    <lineage>
        <taxon>Eukaryota</taxon>
        <taxon>Metazoa</taxon>
        <taxon>Ecdysozoa</taxon>
        <taxon>Arthropoda</taxon>
        <taxon>Chelicerata</taxon>
        <taxon>Arachnida</taxon>
        <taxon>Acari</taxon>
        <taxon>Parasitiformes</taxon>
        <taxon>Ixodida</taxon>
        <taxon>Ixodoidea</taxon>
        <taxon>Ixodidae</taxon>
        <taxon>Rhipicephalinae</taxon>
        <taxon>Rhipicephalus</taxon>
        <taxon>Rhipicephalus</taxon>
    </lineage>
</organism>
<protein>
    <submittedName>
        <fullName evidence="1">Uncharacterized protein</fullName>
    </submittedName>
</protein>
<sequence length="84" mass="9932">MPALICLSHVFLQTFSHRIIMFVLTCENRLLSLAQKFRCYCLKLGAHISKRIFMTRRQSRHNLEYKCENEAISCNRYSSYAVKV</sequence>
<name>A0A224YE37_9ACAR</name>
<proteinExistence type="predicted"/>
<evidence type="ECO:0000313" key="1">
    <source>
        <dbReference type="EMBL" id="MAA12681.1"/>
    </source>
</evidence>
<accession>A0A224YE37</accession>
<reference evidence="1" key="1">
    <citation type="journal article" date="2017" name="Parasit. Vectors">
        <title>Sialotranscriptomics of Rhipicephalus zambeziensis reveals intricate expression profiles of secretory proteins and suggests tight temporal transcriptional regulation during blood-feeding.</title>
        <authorList>
            <person name="de Castro M.H."/>
            <person name="de Klerk D."/>
            <person name="Pienaar R."/>
            <person name="Rees D.J.G."/>
            <person name="Mans B.J."/>
        </authorList>
    </citation>
    <scope>NUCLEOTIDE SEQUENCE</scope>
    <source>
        <tissue evidence="1">Salivary glands</tissue>
    </source>
</reference>
<dbReference type="EMBL" id="GFPF01001535">
    <property type="protein sequence ID" value="MAA12681.1"/>
    <property type="molecule type" value="Transcribed_RNA"/>
</dbReference>